<evidence type="ECO:0000256" key="19">
    <source>
        <dbReference type="ARBA" id="ARBA00049342"/>
    </source>
</evidence>
<comment type="similarity">
    <text evidence="20 21">In the C-terminal section; belongs to the flavoprotein pyridine nucleotide cytochrome reductase family.</text>
</comment>
<feature type="binding site" evidence="20">
    <location>
        <begin position="626"/>
        <end position="627"/>
    </location>
    <ligand>
        <name>NADP(+)</name>
        <dbReference type="ChEBI" id="CHEBI:58349"/>
    </ligand>
</feature>
<dbReference type="InterPro" id="IPR003097">
    <property type="entry name" value="CysJ-like_FAD-binding"/>
</dbReference>
<evidence type="ECO:0000256" key="7">
    <source>
        <dbReference type="ARBA" id="ARBA00022824"/>
    </source>
</evidence>
<dbReference type="InterPro" id="IPR039261">
    <property type="entry name" value="FNR_nucleotide-bd"/>
</dbReference>
<evidence type="ECO:0000256" key="11">
    <source>
        <dbReference type="ARBA" id="ARBA00022989"/>
    </source>
</evidence>
<evidence type="ECO:0000256" key="9">
    <source>
        <dbReference type="ARBA" id="ARBA00022857"/>
    </source>
</evidence>
<dbReference type="Pfam" id="PF00667">
    <property type="entry name" value="FAD_binding_1"/>
    <property type="match status" value="1"/>
</dbReference>
<dbReference type="GO" id="GO:0050660">
    <property type="term" value="F:flavin adenine dinucleotide binding"/>
    <property type="evidence" value="ECO:0007669"/>
    <property type="project" value="UniProtKB-UniRule"/>
</dbReference>
<dbReference type="InterPro" id="IPR023208">
    <property type="entry name" value="P450R"/>
</dbReference>
<dbReference type="PRINTS" id="PR00369">
    <property type="entry name" value="FLAVODOXIN"/>
</dbReference>
<evidence type="ECO:0000313" key="25">
    <source>
        <dbReference type="Proteomes" id="UP000245783"/>
    </source>
</evidence>
<dbReference type="GeneID" id="37034496"/>
<comment type="cofactor">
    <cofactor evidence="20">
        <name>FMN</name>
        <dbReference type="ChEBI" id="CHEBI:58210"/>
    </cofactor>
    <text evidence="20">Binds 1 FMN per monomer.</text>
</comment>
<organism evidence="24 25">
    <name type="scientific">Ceraceosorus guamensis</name>
    <dbReference type="NCBI Taxonomy" id="1522189"/>
    <lineage>
        <taxon>Eukaryota</taxon>
        <taxon>Fungi</taxon>
        <taxon>Dikarya</taxon>
        <taxon>Basidiomycota</taxon>
        <taxon>Ustilaginomycotina</taxon>
        <taxon>Exobasidiomycetes</taxon>
        <taxon>Ceraceosorales</taxon>
        <taxon>Ceraceosoraceae</taxon>
        <taxon>Ceraceosorus</taxon>
    </lineage>
</organism>
<dbReference type="InParanoid" id="A0A316W8N5"/>
<comment type="catalytic activity">
    <reaction evidence="19 20 21">
        <text>2 oxidized [cytochrome P450] + NADPH = 2 reduced [cytochrome P450] + NADP(+) + H(+)</text>
        <dbReference type="Rhea" id="RHEA:24040"/>
        <dbReference type="Rhea" id="RHEA-COMP:14627"/>
        <dbReference type="Rhea" id="RHEA-COMP:14628"/>
        <dbReference type="ChEBI" id="CHEBI:15378"/>
        <dbReference type="ChEBI" id="CHEBI:55376"/>
        <dbReference type="ChEBI" id="CHEBI:57783"/>
        <dbReference type="ChEBI" id="CHEBI:58349"/>
        <dbReference type="ChEBI" id="CHEBI:60344"/>
        <dbReference type="EC" id="1.6.2.4"/>
    </reaction>
</comment>
<feature type="binding site" evidence="20">
    <location>
        <position position="673"/>
    </location>
    <ligand>
        <name>NADP(+)</name>
        <dbReference type="ChEBI" id="CHEBI:58349"/>
    </ligand>
</feature>
<keyword evidence="11" id="KW-1133">Transmembrane helix</keyword>
<dbReference type="FunCoup" id="A0A316W8N5">
    <property type="interactions" value="425"/>
</dbReference>
<dbReference type="EC" id="1.6.2.4" evidence="20 21"/>
<keyword evidence="5" id="KW-0812">Transmembrane</keyword>
<dbReference type="InterPro" id="IPR008254">
    <property type="entry name" value="Flavodoxin/NO_synth"/>
</dbReference>
<feature type="domain" description="Flavodoxin-like" evidence="22">
    <location>
        <begin position="63"/>
        <end position="212"/>
    </location>
</feature>
<dbReference type="Proteomes" id="UP000245783">
    <property type="component" value="Unassembled WGS sequence"/>
</dbReference>
<dbReference type="InterPro" id="IPR017927">
    <property type="entry name" value="FAD-bd_FR_type"/>
</dbReference>
<gene>
    <name evidence="24" type="ORF">IE81DRAFT_319117</name>
</gene>
<comment type="similarity">
    <text evidence="20">In the N-terminal section; belongs to the flavodoxin family.</text>
</comment>
<evidence type="ECO:0000256" key="21">
    <source>
        <dbReference type="PIRNR" id="PIRNR000208"/>
    </source>
</evidence>
<dbReference type="GO" id="GO:0005829">
    <property type="term" value="C:cytosol"/>
    <property type="evidence" value="ECO:0007669"/>
    <property type="project" value="TreeGrafter"/>
</dbReference>
<dbReference type="HAMAP" id="MF_03212">
    <property type="entry name" value="NCPR"/>
    <property type="match status" value="1"/>
</dbReference>
<dbReference type="InterPro" id="IPR001433">
    <property type="entry name" value="OxRdtase_FAD/NAD-bd"/>
</dbReference>
<dbReference type="EMBL" id="KZ819351">
    <property type="protein sequence ID" value="PWN46239.1"/>
    <property type="molecule type" value="Genomic_DNA"/>
</dbReference>
<evidence type="ECO:0000256" key="8">
    <source>
        <dbReference type="ARBA" id="ARBA00022827"/>
    </source>
</evidence>
<proteinExistence type="inferred from homology"/>
<dbReference type="PROSITE" id="PS51384">
    <property type="entry name" value="FAD_FR"/>
    <property type="match status" value="1"/>
</dbReference>
<evidence type="ECO:0000256" key="5">
    <source>
        <dbReference type="ARBA" id="ARBA00022692"/>
    </source>
</evidence>
<keyword evidence="14 20" id="KW-0443">Lipid metabolism</keyword>
<keyword evidence="18 20" id="KW-0753">Steroid metabolism</keyword>
<evidence type="ECO:0000256" key="4">
    <source>
        <dbReference type="ARBA" id="ARBA00022643"/>
    </source>
</evidence>
<accession>A0A316W8N5</accession>
<evidence type="ECO:0000256" key="15">
    <source>
        <dbReference type="ARBA" id="ARBA00023128"/>
    </source>
</evidence>
<feature type="binding site" evidence="20">
    <location>
        <position position="196"/>
    </location>
    <ligand>
        <name>FMN</name>
        <dbReference type="ChEBI" id="CHEBI:58210"/>
    </ligand>
</feature>
<feature type="binding site" evidence="20">
    <location>
        <begin position="485"/>
        <end position="488"/>
    </location>
    <ligand>
        <name>FAD</name>
        <dbReference type="ChEBI" id="CHEBI:57692"/>
    </ligand>
</feature>
<comment type="similarity">
    <text evidence="20">Belongs to the NADPH--cytochrome P450 reductase family.</text>
</comment>
<feature type="binding site" evidence="20">
    <location>
        <begin position="636"/>
        <end position="640"/>
    </location>
    <ligand>
        <name>NADP(+)</name>
        <dbReference type="ChEBI" id="CHEBI:58349"/>
    </ligand>
</feature>
<dbReference type="GO" id="GO:0010181">
    <property type="term" value="F:FMN binding"/>
    <property type="evidence" value="ECO:0007669"/>
    <property type="project" value="UniProtKB-UniRule"/>
</dbReference>
<dbReference type="FunFam" id="3.40.50.80:FF:000018">
    <property type="entry name" value="NADPH--cytochrome P450 reductase"/>
    <property type="match status" value="1"/>
</dbReference>
<dbReference type="GO" id="GO:0005741">
    <property type="term" value="C:mitochondrial outer membrane"/>
    <property type="evidence" value="ECO:0007669"/>
    <property type="project" value="UniProtKB-SubCell"/>
</dbReference>
<evidence type="ECO:0000256" key="3">
    <source>
        <dbReference type="ARBA" id="ARBA00022630"/>
    </source>
</evidence>
<comment type="cofactor">
    <cofactor evidence="20">
        <name>FAD</name>
        <dbReference type="ChEBI" id="CHEBI:57692"/>
    </cofactor>
    <text evidence="20">Binds 1 FAD per monomer.</text>
</comment>
<dbReference type="RefSeq" id="XP_025373399.1">
    <property type="nucleotide sequence ID" value="XM_025512626.1"/>
</dbReference>
<dbReference type="Gene3D" id="2.40.30.10">
    <property type="entry name" value="Translation factors"/>
    <property type="match status" value="1"/>
</dbReference>
<keyword evidence="2 20" id="KW-0444">Lipid biosynthesis</keyword>
<evidence type="ECO:0000256" key="2">
    <source>
        <dbReference type="ARBA" id="ARBA00022516"/>
    </source>
</evidence>
<keyword evidence="12 20" id="KW-0560">Oxidoreductase</keyword>
<comment type="function">
    <text evidence="20">This enzyme is required for electron transfer from NADP to cytochrome P450 in microsomes. It can also provide electron transfer to heme oxygenase and cytochrome B5. Involved in ergosterol biosynthesis.</text>
</comment>
<dbReference type="SUPFAM" id="SSF63380">
    <property type="entry name" value="Riboflavin synthase domain-like"/>
    <property type="match status" value="1"/>
</dbReference>
<dbReference type="Gene3D" id="3.40.50.80">
    <property type="entry name" value="Nucleotide-binding domain of ferredoxin-NADP reductase (FNR) module"/>
    <property type="match status" value="1"/>
</dbReference>
<dbReference type="GO" id="GO:0005886">
    <property type="term" value="C:plasma membrane"/>
    <property type="evidence" value="ECO:0007669"/>
    <property type="project" value="UniProtKB-SubCell"/>
</dbReference>
<dbReference type="PANTHER" id="PTHR19384:SF17">
    <property type="entry name" value="NADPH--CYTOCHROME P450 REDUCTASE"/>
    <property type="match status" value="1"/>
</dbReference>
<evidence type="ECO:0000256" key="14">
    <source>
        <dbReference type="ARBA" id="ARBA00023098"/>
    </source>
</evidence>
<keyword evidence="9 20" id="KW-0521">NADP</keyword>
<dbReference type="Gene3D" id="1.20.990.10">
    <property type="entry name" value="NADPH-cytochrome p450 Reductase, Chain A, domain 3"/>
    <property type="match status" value="1"/>
</dbReference>
<feature type="binding site" evidence="20">
    <location>
        <position position="555"/>
    </location>
    <ligand>
        <name>NADP(+)</name>
        <dbReference type="ChEBI" id="CHEBI:58349"/>
    </ligand>
</feature>
<evidence type="ECO:0000256" key="16">
    <source>
        <dbReference type="ARBA" id="ARBA00023136"/>
    </source>
</evidence>
<dbReference type="InterPro" id="IPR029039">
    <property type="entry name" value="Flavoprotein-like_sf"/>
</dbReference>
<keyword evidence="3 20" id="KW-0285">Flavoprotein</keyword>
<evidence type="ECO:0000256" key="20">
    <source>
        <dbReference type="HAMAP-Rule" id="MF_03212"/>
    </source>
</evidence>
<dbReference type="FunFam" id="2.40.30.10:FF:000100">
    <property type="entry name" value="NADPH--cytochrome P450 reductase"/>
    <property type="match status" value="1"/>
</dbReference>
<keyword evidence="17 20" id="KW-1207">Sterol metabolism</keyword>
<dbReference type="SUPFAM" id="SSF52343">
    <property type="entry name" value="Ferredoxin reductase-like, C-terminal NADP-linked domain"/>
    <property type="match status" value="1"/>
</dbReference>
<feature type="binding site" evidence="20">
    <location>
        <position position="710"/>
    </location>
    <ligand>
        <name>FAD</name>
        <dbReference type="ChEBI" id="CHEBI:57692"/>
    </ligand>
</feature>
<feature type="binding site" evidence="20">
    <location>
        <begin position="69"/>
        <end position="74"/>
    </location>
    <ligand>
        <name>FMN</name>
        <dbReference type="ChEBI" id="CHEBI:58210"/>
    </ligand>
</feature>
<dbReference type="SUPFAM" id="SSF52218">
    <property type="entry name" value="Flavoproteins"/>
    <property type="match status" value="1"/>
</dbReference>
<dbReference type="STRING" id="1522189.A0A316W8N5"/>
<dbReference type="PIRSF" id="PIRSF000208">
    <property type="entry name" value="P450R"/>
    <property type="match status" value="1"/>
</dbReference>
<dbReference type="PANTHER" id="PTHR19384">
    <property type="entry name" value="NITRIC OXIDE SYNTHASE-RELATED"/>
    <property type="match status" value="1"/>
</dbReference>
<dbReference type="GO" id="GO:0006696">
    <property type="term" value="P:ergosterol biosynthetic process"/>
    <property type="evidence" value="ECO:0007669"/>
    <property type="project" value="UniProtKB-UniRule"/>
</dbReference>
<evidence type="ECO:0000256" key="1">
    <source>
        <dbReference type="ARBA" id="ARBA00022475"/>
    </source>
</evidence>
<feature type="binding site" evidence="20">
    <location>
        <position position="474"/>
    </location>
    <ligand>
        <name>FAD</name>
        <dbReference type="ChEBI" id="CHEBI:57692"/>
    </ligand>
</feature>
<feature type="domain" description="FAD-binding FR-type" evidence="23">
    <location>
        <begin position="265"/>
        <end position="524"/>
    </location>
</feature>
<keyword evidence="4 20" id="KW-0288">FMN</keyword>
<keyword evidence="16 20" id="KW-0472">Membrane</keyword>
<dbReference type="InterPro" id="IPR017938">
    <property type="entry name" value="Riboflavin_synthase-like_b-brl"/>
</dbReference>
<dbReference type="OrthoDB" id="1856718at2759"/>
<dbReference type="InterPro" id="IPR001709">
    <property type="entry name" value="Flavoprot_Pyr_Nucl_cyt_Rdtase"/>
</dbReference>
<dbReference type="Gene3D" id="3.40.50.360">
    <property type="match status" value="1"/>
</dbReference>
<feature type="binding site" evidence="20">
    <location>
        <begin position="120"/>
        <end position="123"/>
    </location>
    <ligand>
        <name>FMN</name>
        <dbReference type="ChEBI" id="CHEBI:58210"/>
    </ligand>
</feature>
<keyword evidence="25" id="KW-1185">Reference proteome</keyword>
<keyword evidence="7 20" id="KW-0256">Endoplasmic reticulum</keyword>
<name>A0A316W8N5_9BASI</name>
<evidence type="ECO:0000259" key="23">
    <source>
        <dbReference type="PROSITE" id="PS51384"/>
    </source>
</evidence>
<dbReference type="Pfam" id="PF00258">
    <property type="entry name" value="Flavodoxin_1"/>
    <property type="match status" value="1"/>
</dbReference>
<dbReference type="GO" id="GO:0050661">
    <property type="term" value="F:NADP binding"/>
    <property type="evidence" value="ECO:0007669"/>
    <property type="project" value="UniProtKB-UniRule"/>
</dbReference>
<dbReference type="PROSITE" id="PS50902">
    <property type="entry name" value="FLAVODOXIN_LIKE"/>
    <property type="match status" value="1"/>
</dbReference>
<dbReference type="FunFam" id="1.20.990.10:FF:000009">
    <property type="entry name" value="NADPH--cytochrome P450 reductase"/>
    <property type="match status" value="1"/>
</dbReference>
<comment type="subcellular location">
    <subcellularLocation>
        <location evidence="20">Endoplasmic reticulum membrane</location>
        <topology evidence="20">Single-pass membrane protein</topology>
        <orientation evidence="20">Cytoplasmic side</orientation>
    </subcellularLocation>
    <subcellularLocation>
        <location evidence="20">Mitochondrion outer membrane</location>
        <topology evidence="20">Single-pass membrane protein</topology>
        <orientation evidence="20">Cytoplasmic side</orientation>
    </subcellularLocation>
    <subcellularLocation>
        <location evidence="20">Cell membrane</location>
        <topology evidence="20">Single-pass membrane protein</topology>
        <orientation evidence="20">Cytoplasmic side</orientation>
    </subcellularLocation>
</comment>
<dbReference type="Pfam" id="PF00175">
    <property type="entry name" value="NAD_binding_1"/>
    <property type="match status" value="1"/>
</dbReference>
<comment type="caution">
    <text evidence="20">Lacks conserved residue(s) required for the propagation of feature annotation.</text>
</comment>
<keyword evidence="8 20" id="KW-0274">FAD</keyword>
<evidence type="ECO:0000259" key="22">
    <source>
        <dbReference type="PROSITE" id="PS50902"/>
    </source>
</evidence>
<keyword evidence="15 20" id="KW-0496">Mitochondrion</keyword>
<feature type="binding site" evidence="20">
    <location>
        <begin position="450"/>
        <end position="453"/>
    </location>
    <ligand>
        <name>FAD</name>
        <dbReference type="ChEBI" id="CHEBI:57692"/>
    </ligand>
</feature>
<keyword evidence="10 20" id="KW-0752">Steroid biosynthesis</keyword>
<evidence type="ECO:0000256" key="10">
    <source>
        <dbReference type="ARBA" id="ARBA00022955"/>
    </source>
</evidence>
<keyword evidence="13 20" id="KW-0756">Sterol biosynthesis</keyword>
<evidence type="ECO:0000256" key="18">
    <source>
        <dbReference type="ARBA" id="ARBA00023221"/>
    </source>
</evidence>
<protein>
    <recommendedName>
        <fullName evidence="20 21">NADPH--cytochrome P450 reductase</fullName>
        <shortName evidence="20">CPR</shortName>
        <shortName evidence="20">P450R</shortName>
        <ecNumber evidence="20 21">1.6.2.4</ecNumber>
    </recommendedName>
</protein>
<dbReference type="PRINTS" id="PR00371">
    <property type="entry name" value="FPNCR"/>
</dbReference>
<dbReference type="FunFam" id="3.40.50.360:FF:000024">
    <property type="entry name" value="NADPH--cytochrome P450 reductase"/>
    <property type="match status" value="1"/>
</dbReference>
<evidence type="ECO:0000256" key="13">
    <source>
        <dbReference type="ARBA" id="ARBA00023011"/>
    </source>
</evidence>
<keyword evidence="6 20" id="KW-1000">Mitochondrion outer membrane</keyword>
<evidence type="ECO:0000256" key="6">
    <source>
        <dbReference type="ARBA" id="ARBA00022787"/>
    </source>
</evidence>
<evidence type="ECO:0000313" key="24">
    <source>
        <dbReference type="EMBL" id="PWN46239.1"/>
    </source>
</evidence>
<dbReference type="CDD" id="cd06204">
    <property type="entry name" value="CYPOR"/>
    <property type="match status" value="1"/>
</dbReference>
<feature type="binding site" evidence="20">
    <location>
        <begin position="468"/>
        <end position="470"/>
    </location>
    <ligand>
        <name>FAD</name>
        <dbReference type="ChEBI" id="CHEBI:57692"/>
    </ligand>
</feature>
<dbReference type="InterPro" id="IPR023173">
    <property type="entry name" value="NADPH_Cyt_P450_Rdtase_alpha"/>
</dbReference>
<sequence>MPSTADLLVLALIGLGAVVYLFKDSIFSKKIDTSASKLAQPTSFDEEGGDDFVSKLKEQKKRIVIFYGSQTGTAEEYAVKIAKEAKARFGTSSLVLDPEEYEFDKLDALPADAVAIFVMATYGEGEPTDNAVKLVEHVAEESPQFTQGDNLESLKYVIFGLGNRTYEHYNKVARDLDSRLQELGATRVGERGEGDDDKSMEEDYLEWKDGMFEALAQECGFEEGGGGEVEDFEVAEIDDFEEDRVYQGELSARALLGTKGIHDAKNPYPAPIIKAKELFSLSGERSCVHMEFDIDGSGISYQHGDHVAVWPNNPEVEVERILAVLGLTEKRFTVIDVESLDPTLAKVPFPVPTTYDAIFRHYLDISAAAGRQAVNSFAKYAPSEAAKTELAKIGSDKAYFGKKVANRSLKLAEVLQIVAGDDLRAEPSKSTPWQIPFDRIISAIPRVGPRFYSISSSPKLYPKAVHVTAVVLRYQAADGGEYIHGLATNFISTLKQKYNQEQVDARIKSPYYNIEGPRGAYIAGGHLRAPIHIRRSTFRLPTSPKIPVIMIGPGTGVAPFRGFVQERVASAQKAIEKNGPEALKDWGKIRLFYGCRKSNEDFLYKEEWEEHKKALGETFEMHTALSREKFKPDGSKLYVQDLVWEQREAIAKDILDNKAYIFVCGEAAGMAKDVEATLVRILSEAKGSAEDGKKELQLLKSRSRLLLDVWS</sequence>
<reference evidence="24 25" key="1">
    <citation type="journal article" date="2018" name="Mol. Biol. Evol.">
        <title>Broad Genomic Sampling Reveals a Smut Pathogenic Ancestry of the Fungal Clade Ustilaginomycotina.</title>
        <authorList>
            <person name="Kijpornyongpan T."/>
            <person name="Mondo S.J."/>
            <person name="Barry K."/>
            <person name="Sandor L."/>
            <person name="Lee J."/>
            <person name="Lipzen A."/>
            <person name="Pangilinan J."/>
            <person name="LaButti K."/>
            <person name="Hainaut M."/>
            <person name="Henrissat B."/>
            <person name="Grigoriev I.V."/>
            <person name="Spatafora J.W."/>
            <person name="Aime M.C."/>
        </authorList>
    </citation>
    <scope>NUCLEOTIDE SEQUENCE [LARGE SCALE GENOMIC DNA]</scope>
    <source>
        <strain evidence="24 25">MCA 4658</strain>
    </source>
</reference>
<dbReference type="GO" id="GO:0003958">
    <property type="term" value="F:NADPH-hemoprotein reductase activity"/>
    <property type="evidence" value="ECO:0007669"/>
    <property type="project" value="UniProtKB-UniRule"/>
</dbReference>
<keyword evidence="1 20" id="KW-1003">Cell membrane</keyword>
<dbReference type="InterPro" id="IPR001094">
    <property type="entry name" value="Flavdoxin-like"/>
</dbReference>
<feature type="binding site" evidence="20">
    <location>
        <begin position="161"/>
        <end position="170"/>
    </location>
    <ligand>
        <name>FMN</name>
        <dbReference type="ChEBI" id="CHEBI:58210"/>
    </ligand>
</feature>
<dbReference type="GO" id="GO:0005789">
    <property type="term" value="C:endoplasmic reticulum membrane"/>
    <property type="evidence" value="ECO:0007669"/>
    <property type="project" value="UniProtKB-SubCell"/>
</dbReference>
<dbReference type="AlphaFoldDB" id="A0A316W8N5"/>
<evidence type="ECO:0000256" key="12">
    <source>
        <dbReference type="ARBA" id="ARBA00023002"/>
    </source>
</evidence>
<feature type="binding site" evidence="20">
    <location>
        <position position="285"/>
    </location>
    <ligand>
        <name>NADP(+)</name>
        <dbReference type="ChEBI" id="CHEBI:58349"/>
    </ligand>
</feature>
<evidence type="ECO:0000256" key="17">
    <source>
        <dbReference type="ARBA" id="ARBA00023166"/>
    </source>
</evidence>